<keyword evidence="4" id="KW-0804">Transcription</keyword>
<dbReference type="SMART" id="SM00739">
    <property type="entry name" value="KOW"/>
    <property type="match status" value="3"/>
</dbReference>
<sequence length="900" mass="100283">MSSSSDSSDSRSDMSELHSEDDTGEYTQPKPHKSNGFSVRNFQEREALDQSDSSDEVDEEEEVANEADNQFLDNDDDVVDQKVFRDYDKRRRLEERKENRMRLEMLNQISKDYAQVDETEFIFDDSALSQPFSSYRIALEPSTGSNQLFHVKCKPGKELVVISYLYAKFAHSPSQYNLTFAAYTPKISSGFIYVEARTLADANTLCSELPFIMNLNRMKNLKYSEMAKAMTIPRTEVDFHPGNFVEILKDSQSGYFVKGDIGQVINININRNKVMVKLIPRIDYDRIESDTLPEKKSKAAKEVRIPQADFQPERIINHATITDTTLQIGDSTVEFKEYDNALFYGPFLYHEIETKKLQKVAYIQMDFGKKFQDNFYDFEQRIPYFKNNMYSALGLTNSTTFNQGDIARILEPHEYQDVIVDVLGVQGNIIHVAPRATNEVEKAQYDGIEFDIQSDLLEKYFHEGDRVKIIAGANRGKIGIVLGVDMKTFTAQIQITSIDAIVSEKVANLAHTRREEEIQIVLGQYRLNDFVVLLDKQRGVIWRIENDIAFILLDTGVAISADLSRILCKARDDTVRASNGKAITISSVVKVKDERYNATVIHTTHSKVFLQSQQKQTMGGLFVRPPSDITVFTTPKNVAPSAGSGGFVIQRPKQDLSLKGQTIKIIKGPYKGLLADVKEATGEDMHVILHTTKKIVRLFRTNGMFTVVKKDNNDFMKRLFSKDDDLPAESAPSTTQQQTYDAPTYAQTTTQQEPAPSNYGNAYNSVYSPQSASPSYGSTTYGSPSSYAYNQPYGGYGSSYGDSYGSPASSAYAYGGQASPAAVPYGSPGAQPYGSPAAAQPYGSPAAAAQPYGSPTAAQPYGSPAAAQPYGSPTAAQPYGSPTSYSPPYGNMYYQQNKQN</sequence>
<dbReference type="InterPro" id="IPR039659">
    <property type="entry name" value="SPT5"/>
</dbReference>
<evidence type="ECO:0000256" key="3">
    <source>
        <dbReference type="ARBA" id="ARBA00022980"/>
    </source>
</evidence>
<dbReference type="SMR" id="A2ED41"/>
<dbReference type="Pfam" id="PF03439">
    <property type="entry name" value="Spt5-NGN"/>
    <property type="match status" value="1"/>
</dbReference>
<dbReference type="eggNOG" id="KOG1999">
    <property type="taxonomic scope" value="Eukaryota"/>
</dbReference>
<dbReference type="InterPro" id="IPR014722">
    <property type="entry name" value="Rib_uL2_dom2"/>
</dbReference>
<dbReference type="Gene3D" id="3.30.70.940">
    <property type="entry name" value="NusG, N-terminal domain"/>
    <property type="match status" value="1"/>
</dbReference>
<feature type="compositionally biased region" description="Acidic residues" evidence="6">
    <location>
        <begin position="52"/>
        <end position="65"/>
    </location>
</feature>
<dbReference type="PANTHER" id="PTHR11125">
    <property type="entry name" value="SUPPRESSOR OF TY 5"/>
    <property type="match status" value="1"/>
</dbReference>
<evidence type="ECO:0000256" key="6">
    <source>
        <dbReference type="SAM" id="MobiDB-lite"/>
    </source>
</evidence>
<comment type="similarity">
    <text evidence="2">Belongs to the universal ribosomal protein uL24 family.</text>
</comment>
<dbReference type="FunCoup" id="A2ED41">
    <property type="interactions" value="796"/>
</dbReference>
<dbReference type="RefSeq" id="XP_001321619.1">
    <property type="nucleotide sequence ID" value="XM_001321584.1"/>
</dbReference>
<reference evidence="8" key="2">
    <citation type="journal article" date="2007" name="Science">
        <title>Draft genome sequence of the sexually transmitted pathogen Trichomonas vaginalis.</title>
        <authorList>
            <person name="Carlton J.M."/>
            <person name="Hirt R.P."/>
            <person name="Silva J.C."/>
            <person name="Delcher A.L."/>
            <person name="Schatz M."/>
            <person name="Zhao Q."/>
            <person name="Wortman J.R."/>
            <person name="Bidwell S.L."/>
            <person name="Alsmark U.C.M."/>
            <person name="Besteiro S."/>
            <person name="Sicheritz-Ponten T."/>
            <person name="Noel C.J."/>
            <person name="Dacks J.B."/>
            <person name="Foster P.G."/>
            <person name="Simillion C."/>
            <person name="Van de Peer Y."/>
            <person name="Miranda-Saavedra D."/>
            <person name="Barton G.J."/>
            <person name="Westrop G.D."/>
            <person name="Mueller S."/>
            <person name="Dessi D."/>
            <person name="Fiori P.L."/>
            <person name="Ren Q."/>
            <person name="Paulsen I."/>
            <person name="Zhang H."/>
            <person name="Bastida-Corcuera F.D."/>
            <person name="Simoes-Barbosa A."/>
            <person name="Brown M.T."/>
            <person name="Hayes R.D."/>
            <person name="Mukherjee M."/>
            <person name="Okumura C.Y."/>
            <person name="Schneider R."/>
            <person name="Smith A.J."/>
            <person name="Vanacova S."/>
            <person name="Villalvazo M."/>
            <person name="Haas B.J."/>
            <person name="Pertea M."/>
            <person name="Feldblyum T.V."/>
            <person name="Utterback T.R."/>
            <person name="Shu C.L."/>
            <person name="Osoegawa K."/>
            <person name="de Jong P.J."/>
            <person name="Hrdy I."/>
            <person name="Horvathova L."/>
            <person name="Zubacova Z."/>
            <person name="Dolezal P."/>
            <person name="Malik S.B."/>
            <person name="Logsdon J.M. Jr."/>
            <person name="Henze K."/>
            <person name="Gupta A."/>
            <person name="Wang C.C."/>
            <person name="Dunne R.L."/>
            <person name="Upcroft J.A."/>
            <person name="Upcroft P."/>
            <person name="White O."/>
            <person name="Salzberg S.L."/>
            <person name="Tang P."/>
            <person name="Chiu C.-H."/>
            <person name="Lee Y.-S."/>
            <person name="Embley T.M."/>
            <person name="Coombs G.H."/>
            <person name="Mottram J.C."/>
            <person name="Tachezy J."/>
            <person name="Fraser-Liggett C.M."/>
            <person name="Johnson P.J."/>
        </authorList>
    </citation>
    <scope>NUCLEOTIDE SEQUENCE [LARGE SCALE GENOMIC DNA]</scope>
    <source>
        <strain evidence="8">G3</strain>
    </source>
</reference>
<dbReference type="InterPro" id="IPR005825">
    <property type="entry name" value="Ribosomal_uL24_CS"/>
</dbReference>
<dbReference type="GO" id="GO:0006357">
    <property type="term" value="P:regulation of transcription by RNA polymerase II"/>
    <property type="evidence" value="ECO:0007669"/>
    <property type="project" value="InterPro"/>
</dbReference>
<dbReference type="GO" id="GO:0005840">
    <property type="term" value="C:ribosome"/>
    <property type="evidence" value="ECO:0007669"/>
    <property type="project" value="UniProtKB-KW"/>
</dbReference>
<dbReference type="GO" id="GO:0003735">
    <property type="term" value="F:structural constituent of ribosome"/>
    <property type="evidence" value="ECO:0007669"/>
    <property type="project" value="InterPro"/>
</dbReference>
<evidence type="ECO:0000256" key="4">
    <source>
        <dbReference type="ARBA" id="ARBA00023163"/>
    </source>
</evidence>
<dbReference type="CDD" id="cd06089">
    <property type="entry name" value="KOW_RPL26"/>
    <property type="match status" value="1"/>
</dbReference>
<dbReference type="GO" id="GO:1990904">
    <property type="term" value="C:ribonucleoprotein complex"/>
    <property type="evidence" value="ECO:0007669"/>
    <property type="project" value="UniProtKB-KW"/>
</dbReference>
<feature type="domain" description="KOW" evidence="7">
    <location>
        <begin position="238"/>
        <end position="270"/>
    </location>
</feature>
<dbReference type="Pfam" id="PF23290">
    <property type="entry name" value="KOW5_SPT5"/>
    <property type="match status" value="1"/>
</dbReference>
<dbReference type="GO" id="GO:0006368">
    <property type="term" value="P:transcription elongation by RNA polymerase II"/>
    <property type="evidence" value="ECO:0000318"/>
    <property type="project" value="GO_Central"/>
</dbReference>
<dbReference type="VEuPathDB" id="TrichDB:TVAG_420180"/>
<dbReference type="GO" id="GO:0006412">
    <property type="term" value="P:translation"/>
    <property type="evidence" value="ECO:0007669"/>
    <property type="project" value="InterPro"/>
</dbReference>
<dbReference type="PANTHER" id="PTHR11125:SF7">
    <property type="entry name" value="TRANSCRIPTION ELONGATION FACTOR SPT5"/>
    <property type="match status" value="1"/>
</dbReference>
<dbReference type="SUPFAM" id="SSF50104">
    <property type="entry name" value="Translation proteins SH3-like domain"/>
    <property type="match status" value="1"/>
</dbReference>
<dbReference type="InterPro" id="IPR005100">
    <property type="entry name" value="NGN-domain"/>
</dbReference>
<dbReference type="Gene3D" id="2.30.30.30">
    <property type="match status" value="2"/>
</dbReference>
<evidence type="ECO:0000256" key="5">
    <source>
        <dbReference type="ARBA" id="ARBA00023274"/>
    </source>
</evidence>
<dbReference type="STRING" id="5722.A2ED41"/>
<dbReference type="Pfam" id="PF00467">
    <property type="entry name" value="KOW"/>
    <property type="match status" value="1"/>
</dbReference>
<evidence type="ECO:0000259" key="7">
    <source>
        <dbReference type="SMART" id="SM00739"/>
    </source>
</evidence>
<dbReference type="InterPro" id="IPR041988">
    <property type="entry name" value="Ribosomal_uL24_KOW"/>
</dbReference>
<feature type="compositionally biased region" description="Low complexity" evidence="6">
    <location>
        <begin position="834"/>
        <end position="855"/>
    </location>
</feature>
<organism evidence="8 9">
    <name type="scientific">Trichomonas vaginalis (strain ATCC PRA-98 / G3)</name>
    <dbReference type="NCBI Taxonomy" id="412133"/>
    <lineage>
        <taxon>Eukaryota</taxon>
        <taxon>Metamonada</taxon>
        <taxon>Parabasalia</taxon>
        <taxon>Trichomonadida</taxon>
        <taxon>Trichomonadidae</taxon>
        <taxon>Trichomonas</taxon>
    </lineage>
</organism>
<dbReference type="KEGG" id="tva:4767308"/>
<dbReference type="Proteomes" id="UP000001542">
    <property type="component" value="Unassembled WGS sequence"/>
</dbReference>
<keyword evidence="9" id="KW-1185">Reference proteome</keyword>
<feature type="compositionally biased region" description="Low complexity" evidence="6">
    <location>
        <begin position="878"/>
        <end position="890"/>
    </location>
</feature>
<dbReference type="InterPro" id="IPR041978">
    <property type="entry name" value="KOW_Spt5_5"/>
</dbReference>
<dbReference type="AlphaFoldDB" id="A2ED41"/>
<dbReference type="VEuPathDB" id="TrichDB:TVAGG3_0424790"/>
<feature type="region of interest" description="Disordered" evidence="6">
    <location>
        <begin position="823"/>
        <end position="900"/>
    </location>
</feature>
<feature type="region of interest" description="Disordered" evidence="6">
    <location>
        <begin position="1"/>
        <end position="75"/>
    </location>
</feature>
<dbReference type="CDD" id="cd06081">
    <property type="entry name" value="KOW_Spt5_1"/>
    <property type="match status" value="1"/>
</dbReference>
<evidence type="ECO:0000313" key="9">
    <source>
        <dbReference type="Proteomes" id="UP000001542"/>
    </source>
</evidence>
<keyword evidence="3" id="KW-0689">Ribosomal protein</keyword>
<dbReference type="InterPro" id="IPR041973">
    <property type="entry name" value="KOW_Spt5_1"/>
</dbReference>
<evidence type="ECO:0000256" key="1">
    <source>
        <dbReference type="ARBA" id="ARBA00006956"/>
    </source>
</evidence>
<dbReference type="InterPro" id="IPR008991">
    <property type="entry name" value="Translation_prot_SH3-like_sf"/>
</dbReference>
<evidence type="ECO:0000313" key="8">
    <source>
        <dbReference type="EMBL" id="EAY09396.1"/>
    </source>
</evidence>
<dbReference type="GO" id="GO:0032044">
    <property type="term" value="C:DSIF complex"/>
    <property type="evidence" value="ECO:0000318"/>
    <property type="project" value="GO_Central"/>
</dbReference>
<dbReference type="InterPro" id="IPR005824">
    <property type="entry name" value="KOW"/>
</dbReference>
<feature type="compositionally biased region" description="Basic and acidic residues" evidence="6">
    <location>
        <begin position="8"/>
        <end position="21"/>
    </location>
</feature>
<feature type="domain" description="KOW" evidence="7">
    <location>
        <begin position="656"/>
        <end position="683"/>
    </location>
</feature>
<gene>
    <name evidence="8" type="ORF">TVAG_420180</name>
</gene>
<dbReference type="InParanoid" id="A2ED41"/>
<feature type="domain" description="KOW" evidence="7">
    <location>
        <begin position="460"/>
        <end position="487"/>
    </location>
</feature>
<protein>
    <submittedName>
        <fullName evidence="8">KOW motif family protein</fullName>
    </submittedName>
</protein>
<dbReference type="OrthoDB" id="28901at2759"/>
<feature type="compositionally biased region" description="Polar residues" evidence="6">
    <location>
        <begin position="731"/>
        <end position="766"/>
    </location>
</feature>
<dbReference type="GO" id="GO:0032784">
    <property type="term" value="P:regulation of DNA-templated transcription elongation"/>
    <property type="evidence" value="ECO:0007669"/>
    <property type="project" value="InterPro"/>
</dbReference>
<proteinExistence type="inferred from homology"/>
<comment type="similarity">
    <text evidence="1">Belongs to the SPT5 family.</text>
</comment>
<dbReference type="EMBL" id="DS113358">
    <property type="protein sequence ID" value="EAY09396.1"/>
    <property type="molecule type" value="Genomic_DNA"/>
</dbReference>
<dbReference type="InterPro" id="IPR036735">
    <property type="entry name" value="NGN_dom_sf"/>
</dbReference>
<name>A2ED41_TRIV3</name>
<dbReference type="PROSITE" id="PS01108">
    <property type="entry name" value="RIBOSOMAL_L24"/>
    <property type="match status" value="1"/>
</dbReference>
<feature type="region of interest" description="Disordered" evidence="6">
    <location>
        <begin position="723"/>
        <end position="766"/>
    </location>
</feature>
<evidence type="ECO:0000256" key="2">
    <source>
        <dbReference type="ARBA" id="ARBA00010618"/>
    </source>
</evidence>
<keyword evidence="5" id="KW-0687">Ribonucleoprotein</keyword>
<reference evidence="8" key="1">
    <citation type="submission" date="2006-10" db="EMBL/GenBank/DDBJ databases">
        <authorList>
            <person name="Amadeo P."/>
            <person name="Zhao Q."/>
            <person name="Wortman J."/>
            <person name="Fraser-Liggett C."/>
            <person name="Carlton J."/>
        </authorList>
    </citation>
    <scope>NUCLEOTIDE SEQUENCE</scope>
    <source>
        <strain evidence="8">G3</strain>
    </source>
</reference>
<accession>A2ED41</accession>
<dbReference type="GO" id="GO:0003729">
    <property type="term" value="F:mRNA binding"/>
    <property type="evidence" value="ECO:0000318"/>
    <property type="project" value="GO_Central"/>
</dbReference>